<dbReference type="GO" id="GO:0009451">
    <property type="term" value="P:RNA modification"/>
    <property type="evidence" value="ECO:0007669"/>
    <property type="project" value="InterPro"/>
</dbReference>
<dbReference type="Pfam" id="PF20431">
    <property type="entry name" value="E_motif"/>
    <property type="match status" value="1"/>
</dbReference>
<dbReference type="FunFam" id="1.25.40.10:FF:000073">
    <property type="entry name" value="Pentatricopeptide repeat-containing protein chloroplastic"/>
    <property type="match status" value="1"/>
</dbReference>
<dbReference type="FunCoup" id="A0A7J7CUS4">
    <property type="interactions" value="401"/>
</dbReference>
<dbReference type="InterPro" id="IPR002885">
    <property type="entry name" value="PPR_rpt"/>
</dbReference>
<dbReference type="GO" id="GO:0003729">
    <property type="term" value="F:mRNA binding"/>
    <property type="evidence" value="ECO:0007669"/>
    <property type="project" value="UniProtKB-ARBA"/>
</dbReference>
<feature type="repeat" description="PPR" evidence="3">
    <location>
        <begin position="647"/>
        <end position="681"/>
    </location>
</feature>
<dbReference type="InterPro" id="IPR046848">
    <property type="entry name" value="E_motif"/>
</dbReference>
<feature type="repeat" description="PPR" evidence="3">
    <location>
        <begin position="546"/>
        <end position="580"/>
    </location>
</feature>
<dbReference type="AlphaFoldDB" id="A0A7J7CUS4"/>
<dbReference type="PANTHER" id="PTHR47926:SF527">
    <property type="entry name" value="PENTATRICOPEPTIDE REPEAT-CONTAINING PROTEIN"/>
    <property type="match status" value="1"/>
</dbReference>
<dbReference type="EMBL" id="JAAARO010000013">
    <property type="protein sequence ID" value="KAF5737885.1"/>
    <property type="molecule type" value="Genomic_DNA"/>
</dbReference>
<dbReference type="InParanoid" id="A0A7J7CUS4"/>
<dbReference type="PROSITE" id="PS51375">
    <property type="entry name" value="PPR"/>
    <property type="match status" value="7"/>
</dbReference>
<dbReference type="InterPro" id="IPR011990">
    <property type="entry name" value="TPR-like_helical_dom_sf"/>
</dbReference>
<feature type="repeat" description="PPR" evidence="3">
    <location>
        <begin position="445"/>
        <end position="479"/>
    </location>
</feature>
<feature type="repeat" description="PPR" evidence="3">
    <location>
        <begin position="344"/>
        <end position="378"/>
    </location>
</feature>
<name>A0A7J7CUS4_TRIWF</name>
<evidence type="ECO:0000256" key="3">
    <source>
        <dbReference type="PROSITE-ProRule" id="PRU00708"/>
    </source>
</evidence>
<feature type="repeat" description="PPR" evidence="3">
    <location>
        <begin position="682"/>
        <end position="716"/>
    </location>
</feature>
<dbReference type="InterPro" id="IPR046960">
    <property type="entry name" value="PPR_At4g14850-like_plant"/>
</dbReference>
<proteinExistence type="inferred from homology"/>
<evidence type="ECO:0000313" key="4">
    <source>
        <dbReference type="EMBL" id="KAF5737885.1"/>
    </source>
</evidence>
<reference evidence="4 5" key="1">
    <citation type="journal article" date="2020" name="Nat. Commun.">
        <title>Genome of Tripterygium wilfordii and identification of cytochrome P450 involved in triptolide biosynthesis.</title>
        <authorList>
            <person name="Tu L."/>
            <person name="Su P."/>
            <person name="Zhang Z."/>
            <person name="Gao L."/>
            <person name="Wang J."/>
            <person name="Hu T."/>
            <person name="Zhou J."/>
            <person name="Zhang Y."/>
            <person name="Zhao Y."/>
            <person name="Liu Y."/>
            <person name="Song Y."/>
            <person name="Tong Y."/>
            <person name="Lu Y."/>
            <person name="Yang J."/>
            <person name="Xu C."/>
            <person name="Jia M."/>
            <person name="Peters R.J."/>
            <person name="Huang L."/>
            <person name="Gao W."/>
        </authorList>
    </citation>
    <scope>NUCLEOTIDE SEQUENCE [LARGE SCALE GENOMIC DNA]</scope>
    <source>
        <strain evidence="5">cv. XIE 37</strain>
        <tissue evidence="4">Leaf</tissue>
    </source>
</reference>
<dbReference type="FunFam" id="1.25.40.10:FF:000958">
    <property type="entry name" value="Pentatricopeptide repeat-containing protein At4g39530"/>
    <property type="match status" value="1"/>
</dbReference>
<evidence type="ECO:0000313" key="5">
    <source>
        <dbReference type="Proteomes" id="UP000593562"/>
    </source>
</evidence>
<sequence>MSSYVDSANHHPYMPVTVEVEERCEYAMRSHCLCFKSFLNSAHKHSLKFSTSASSLILQSQNPYLPTLEVPDRRRELERLLLSPPQNHDPVASYKQVHAQVVVSGFEAFSFFGNILINGYSKAACLREARKLFDKMPIRNLVSWSSVISMYAKHGFGEEALLVFLEFLKCYDETPNEYILASVIRACAQLGGGGSEGGQLHGYVVKSGFEQEVYVGTTLVDYYAKIGSTDEARMVFDSLSVKTTVTWTTIITSYVKGGNGEVSLKLFNQMRENNVVPDKYVLSSALSACSMLRFIEGGKQVHAHVLRRGGEMDLSVTNVLLDFYTKCGRVKTARKLFDQMAVRNAISWTTMIAGYMQNSLNRKAMKLLAEMTCLGWKPDGFACTSVLTSCGSLEALEQGKQVHAYTIKVNLEYDDFVKNGLIDMYSKCNSLTDARRVFDVMDDHNVISYNAMIEGYSRLEKLPEALELFYEMRLRLFPPGLLTFVSLLGVSAALSVLELSRQIHALIIKFGVSFDIFAGSALIDVYSKCSRIKDARLIFEEMNDKDIVVWNAMFSGYVQQLESEEALKLYSKLQLSKQEPDEFTFAALVGATSNLASLQHGQQFHNQLIKVGLDFNPFVTSVLVDMYAKCGSVEEARRAFSSTLQRDVVCWNSMISTYAHNGEAEKALHVFREMINEGITPTYITFVGVLTACGHAGLVEEGLRNFELMSSFGIEPGTEHYASVVSLFGRAGKLYEAREFIEKMPVKPEAVVWRSLLGACRIAGNVELGKYAAEMAISDDPQDSGSYILLSNIFASKSMWVDVKKMRERMDLNRVVKEPGCSWIEANNKVNVFIARDKTHCEADLIYSLLDNLIMHMKGIGYIHDTITLLVND</sequence>
<evidence type="ECO:0000256" key="1">
    <source>
        <dbReference type="ARBA" id="ARBA00022737"/>
    </source>
</evidence>
<keyword evidence="5" id="KW-1185">Reference proteome</keyword>
<dbReference type="Pfam" id="PF01535">
    <property type="entry name" value="PPR"/>
    <property type="match status" value="5"/>
</dbReference>
<organism evidence="4 5">
    <name type="scientific">Tripterygium wilfordii</name>
    <name type="common">Thunder God vine</name>
    <dbReference type="NCBI Taxonomy" id="458696"/>
    <lineage>
        <taxon>Eukaryota</taxon>
        <taxon>Viridiplantae</taxon>
        <taxon>Streptophyta</taxon>
        <taxon>Embryophyta</taxon>
        <taxon>Tracheophyta</taxon>
        <taxon>Spermatophyta</taxon>
        <taxon>Magnoliopsida</taxon>
        <taxon>eudicotyledons</taxon>
        <taxon>Gunneridae</taxon>
        <taxon>Pentapetalae</taxon>
        <taxon>rosids</taxon>
        <taxon>fabids</taxon>
        <taxon>Celastrales</taxon>
        <taxon>Celastraceae</taxon>
        <taxon>Tripterygium</taxon>
    </lineage>
</organism>
<dbReference type="Gene3D" id="1.25.40.10">
    <property type="entry name" value="Tetratricopeptide repeat domain"/>
    <property type="match status" value="6"/>
</dbReference>
<dbReference type="Proteomes" id="UP000593562">
    <property type="component" value="Unassembled WGS sequence"/>
</dbReference>
<accession>A0A7J7CUS4</accession>
<gene>
    <name evidence="4" type="ORF">HS088_TW13G00776</name>
</gene>
<dbReference type="Pfam" id="PF13041">
    <property type="entry name" value="PPR_2"/>
    <property type="match status" value="5"/>
</dbReference>
<comment type="caution">
    <text evidence="4">The sequence shown here is derived from an EMBL/GenBank/DDBJ whole genome shotgun (WGS) entry which is preliminary data.</text>
</comment>
<feature type="repeat" description="PPR" evidence="3">
    <location>
        <begin position="243"/>
        <end position="277"/>
    </location>
</feature>
<dbReference type="FunFam" id="1.25.40.10:FF:000361">
    <property type="entry name" value="Pentatricopeptide repeat-containing protein chloroplastic"/>
    <property type="match status" value="1"/>
</dbReference>
<evidence type="ECO:0000256" key="2">
    <source>
        <dbReference type="ARBA" id="ARBA00061659"/>
    </source>
</evidence>
<comment type="similarity">
    <text evidence="2">Belongs to the PPR family. PCMP-E subfamily.</text>
</comment>
<dbReference type="NCBIfam" id="TIGR00756">
    <property type="entry name" value="PPR"/>
    <property type="match status" value="6"/>
</dbReference>
<dbReference type="OrthoDB" id="1882346at2759"/>
<keyword evidence="1" id="KW-0677">Repeat</keyword>
<protein>
    <submittedName>
        <fullName evidence="4">Pentatricopeptide repeat-containing protein</fullName>
    </submittedName>
</protein>
<feature type="repeat" description="PPR" evidence="3">
    <location>
        <begin position="140"/>
        <end position="175"/>
    </location>
</feature>
<dbReference type="FunFam" id="1.25.40.10:FF:000090">
    <property type="entry name" value="Pentatricopeptide repeat-containing protein, chloroplastic"/>
    <property type="match status" value="1"/>
</dbReference>
<dbReference type="FunFam" id="1.25.40.10:FF:000353">
    <property type="entry name" value="Pentatricopeptide repeat-containing protein At4g39530"/>
    <property type="match status" value="1"/>
</dbReference>
<dbReference type="PANTHER" id="PTHR47926">
    <property type="entry name" value="PENTATRICOPEPTIDE REPEAT-CONTAINING PROTEIN"/>
    <property type="match status" value="1"/>
</dbReference>